<name>A0A9P6KYF1_9MICR</name>
<evidence type="ECO:0000313" key="2">
    <source>
        <dbReference type="Proteomes" id="UP000740883"/>
    </source>
</evidence>
<organism evidence="1 2">
    <name type="scientific">Nosema granulosis</name>
    <dbReference type="NCBI Taxonomy" id="83296"/>
    <lineage>
        <taxon>Eukaryota</taxon>
        <taxon>Fungi</taxon>
        <taxon>Fungi incertae sedis</taxon>
        <taxon>Microsporidia</taxon>
        <taxon>Nosematidae</taxon>
        <taxon>Nosema</taxon>
    </lineage>
</organism>
<dbReference type="EMBL" id="SBJO01000118">
    <property type="protein sequence ID" value="KAF9762938.1"/>
    <property type="molecule type" value="Genomic_DNA"/>
</dbReference>
<evidence type="ECO:0000313" key="1">
    <source>
        <dbReference type="EMBL" id="KAF9762938.1"/>
    </source>
</evidence>
<comment type="caution">
    <text evidence="1">The sequence shown here is derived from an EMBL/GenBank/DDBJ whole genome shotgun (WGS) entry which is preliminary data.</text>
</comment>
<gene>
    <name evidence="1" type="ORF">NGRA_1647</name>
</gene>
<protein>
    <submittedName>
        <fullName evidence="1">Uncharacterized protein</fullName>
    </submittedName>
</protein>
<accession>A0A9P6KYF1</accession>
<dbReference type="SUPFAM" id="SSF50998">
    <property type="entry name" value="Quinoprotein alcohol dehydrogenase-like"/>
    <property type="match status" value="1"/>
</dbReference>
<dbReference type="OrthoDB" id="2189624at2759"/>
<dbReference type="Proteomes" id="UP000740883">
    <property type="component" value="Unassembled WGS sequence"/>
</dbReference>
<dbReference type="InterPro" id="IPR011047">
    <property type="entry name" value="Quinoprotein_ADH-like_sf"/>
</dbReference>
<sequence>MNDFFELMDISYYSSDLNGSSLIVSEKNGSIRFISDSMGFISPDHFKKCVRFYPEDDFIFTTTDSSLGLRVWDREKEKEVYQYPMDSLGTHEYSRNGIIASICESGIKFFDLRTRYHISSLSYSLAEGLVWNGDNLFVFNSQSIIQNNIQNGTQTEIDVSSVQNIFISSGELFYVVLKNSKYWLVKNNLSFEIETVGWEGGVAEDGTIYIFGNNEIKFYTRTDNKLVDLKFIKRIDDIKFSRFNTYLFADKKLYIKEGSLFQ</sequence>
<proteinExistence type="predicted"/>
<keyword evidence="2" id="KW-1185">Reference proteome</keyword>
<reference evidence="1 2" key="1">
    <citation type="journal article" date="2020" name="Genome Biol. Evol.">
        <title>Comparative genomics of strictly vertically transmitted, feminizing microsporidia endosymbionts of amphipod crustaceans.</title>
        <authorList>
            <person name="Cormier A."/>
            <person name="Chebbi M.A."/>
            <person name="Giraud I."/>
            <person name="Wattier R."/>
            <person name="Teixeira M."/>
            <person name="Gilbert C."/>
            <person name="Rigaud T."/>
            <person name="Cordaux R."/>
        </authorList>
    </citation>
    <scope>NUCLEOTIDE SEQUENCE [LARGE SCALE GENOMIC DNA]</scope>
    <source>
        <strain evidence="1 2">Ou3-Ou53</strain>
    </source>
</reference>
<dbReference type="AlphaFoldDB" id="A0A9P6KYF1"/>